<dbReference type="GO" id="GO:0002949">
    <property type="term" value="P:tRNA threonylcarbamoyladenosine modification"/>
    <property type="evidence" value="ECO:0007669"/>
    <property type="project" value="InterPro"/>
</dbReference>
<dbReference type="SUPFAM" id="SSF53067">
    <property type="entry name" value="Actin-like ATPase domain"/>
    <property type="match status" value="2"/>
</dbReference>
<dbReference type="PANTHER" id="PTHR11735:SF11">
    <property type="entry name" value="TRNA THREONYLCARBAMOYLADENOSINE BIOSYNTHESIS PROTEIN TSAB"/>
    <property type="match status" value="1"/>
</dbReference>
<dbReference type="EMBL" id="FODF01000005">
    <property type="protein sequence ID" value="SEN54254.1"/>
    <property type="molecule type" value="Genomic_DNA"/>
</dbReference>
<evidence type="ECO:0000313" key="2">
    <source>
        <dbReference type="EMBL" id="SEN54254.1"/>
    </source>
</evidence>
<proteinExistence type="predicted"/>
<dbReference type="Proteomes" id="UP000199512">
    <property type="component" value="Unassembled WGS sequence"/>
</dbReference>
<dbReference type="Gene3D" id="3.30.420.40">
    <property type="match status" value="2"/>
</dbReference>
<dbReference type="GO" id="GO:0005829">
    <property type="term" value="C:cytosol"/>
    <property type="evidence" value="ECO:0007669"/>
    <property type="project" value="TreeGrafter"/>
</dbReference>
<dbReference type="RefSeq" id="WP_091975167.1">
    <property type="nucleotide sequence ID" value="NZ_FODF01000005.1"/>
</dbReference>
<protein>
    <submittedName>
        <fullName evidence="2">tRNA threonylcarbamoyl adenosine modification protein YeaZ</fullName>
    </submittedName>
</protein>
<sequence length="240" mass="26623">MNILSFDTSTKAASIALLKGDVLVGEIFINDKRTHSQKLMPMVESLFKLADITADDIDLLAVCIGPGSFTGLRIAMATVKAMAHAKDLKIVAVDSLESLAFNVSDSSKKIIPILDAQGKQLYTASYKMIEGELKRLNEIEVVDIDELLKDIEESGEKVVVLGEGLDKCREKFTMDSIEIASPDKNISKASSVACIAREKFEKNIDIHSCYDIVPMYIRKSQAEIQYEEKQKKLKESKESK</sequence>
<name>A0A1H8HE65_9FIRM</name>
<feature type="domain" description="Gcp-like" evidence="1">
    <location>
        <begin position="32"/>
        <end position="226"/>
    </location>
</feature>
<dbReference type="PANTHER" id="PTHR11735">
    <property type="entry name" value="TRNA N6-ADENOSINE THREONYLCARBAMOYLTRANSFERASE"/>
    <property type="match status" value="1"/>
</dbReference>
<accession>A0A1H8HE65</accession>
<dbReference type="NCBIfam" id="TIGR03725">
    <property type="entry name" value="T6A_YeaZ"/>
    <property type="match status" value="1"/>
</dbReference>
<evidence type="ECO:0000313" key="3">
    <source>
        <dbReference type="Proteomes" id="UP000199512"/>
    </source>
</evidence>
<dbReference type="STRING" id="215200.SAMN05216454_105102"/>
<dbReference type="Pfam" id="PF00814">
    <property type="entry name" value="TsaD"/>
    <property type="match status" value="1"/>
</dbReference>
<reference evidence="2 3" key="1">
    <citation type="submission" date="2016-10" db="EMBL/GenBank/DDBJ databases">
        <authorList>
            <person name="de Groot N.N."/>
        </authorList>
    </citation>
    <scope>NUCLEOTIDE SEQUENCE [LARGE SCALE GENOMIC DNA]</scope>
    <source>
        <strain evidence="2 3">Calf135</strain>
    </source>
</reference>
<keyword evidence="3" id="KW-1185">Reference proteome</keyword>
<organism evidence="2 3">
    <name type="scientific">Peptostreptococcus russellii</name>
    <dbReference type="NCBI Taxonomy" id="215200"/>
    <lineage>
        <taxon>Bacteria</taxon>
        <taxon>Bacillati</taxon>
        <taxon>Bacillota</taxon>
        <taxon>Clostridia</taxon>
        <taxon>Peptostreptococcales</taxon>
        <taxon>Peptostreptococcaceae</taxon>
        <taxon>Peptostreptococcus</taxon>
    </lineage>
</organism>
<dbReference type="AlphaFoldDB" id="A0A1H8HE65"/>
<gene>
    <name evidence="2" type="ORF">SAMN05216454_105102</name>
</gene>
<evidence type="ECO:0000259" key="1">
    <source>
        <dbReference type="Pfam" id="PF00814"/>
    </source>
</evidence>
<dbReference type="OrthoDB" id="9784166at2"/>
<dbReference type="CDD" id="cd24032">
    <property type="entry name" value="ASKHA_NBD_TsaB"/>
    <property type="match status" value="1"/>
</dbReference>
<dbReference type="InterPro" id="IPR043129">
    <property type="entry name" value="ATPase_NBD"/>
</dbReference>
<dbReference type="InterPro" id="IPR022496">
    <property type="entry name" value="T6A_TsaB"/>
</dbReference>
<dbReference type="InterPro" id="IPR000905">
    <property type="entry name" value="Gcp-like_dom"/>
</dbReference>